<evidence type="ECO:0008006" key="4">
    <source>
        <dbReference type="Google" id="ProtNLM"/>
    </source>
</evidence>
<dbReference type="OrthoDB" id="196038at2"/>
<organism evidence="2 3">
    <name type="scientific">Nibricoccus aquaticus</name>
    <dbReference type="NCBI Taxonomy" id="2576891"/>
    <lineage>
        <taxon>Bacteria</taxon>
        <taxon>Pseudomonadati</taxon>
        <taxon>Verrucomicrobiota</taxon>
        <taxon>Opitutia</taxon>
        <taxon>Opitutales</taxon>
        <taxon>Opitutaceae</taxon>
        <taxon>Nibricoccus</taxon>
    </lineage>
</organism>
<dbReference type="Proteomes" id="UP000217265">
    <property type="component" value="Chromosome"/>
</dbReference>
<keyword evidence="3" id="KW-1185">Reference proteome</keyword>
<evidence type="ECO:0000313" key="2">
    <source>
        <dbReference type="EMBL" id="ATC62758.1"/>
    </source>
</evidence>
<dbReference type="AlphaFoldDB" id="A0A290QBR4"/>
<evidence type="ECO:0000256" key="1">
    <source>
        <dbReference type="SAM" id="SignalP"/>
    </source>
</evidence>
<dbReference type="RefSeq" id="WP_096054393.1">
    <property type="nucleotide sequence ID" value="NZ_CP023344.1"/>
</dbReference>
<gene>
    <name evidence="2" type="ORF">CMV30_01565</name>
</gene>
<feature type="signal peptide" evidence="1">
    <location>
        <begin position="1"/>
        <end position="34"/>
    </location>
</feature>
<proteinExistence type="predicted"/>
<accession>A0A290QBR4</accession>
<dbReference type="EMBL" id="CP023344">
    <property type="protein sequence ID" value="ATC62758.1"/>
    <property type="molecule type" value="Genomic_DNA"/>
</dbReference>
<reference evidence="2 3" key="1">
    <citation type="submission" date="2017-09" db="EMBL/GenBank/DDBJ databases">
        <title>Complete genome sequence of Verrucomicrobial strain HZ-65, isolated from freshwater.</title>
        <authorList>
            <person name="Choi A."/>
        </authorList>
    </citation>
    <scope>NUCLEOTIDE SEQUENCE [LARGE SCALE GENOMIC DNA]</scope>
    <source>
        <strain evidence="2 3">HZ-65</strain>
    </source>
</reference>
<name>A0A290QBR4_9BACT</name>
<evidence type="ECO:0000313" key="3">
    <source>
        <dbReference type="Proteomes" id="UP000217265"/>
    </source>
</evidence>
<sequence length="163" mass="17820">MTRARHLPPSRLACARMFIPALALALSAVSAVQAQSASVIANAPVKNMRLPSFNDAGHRTSLLRAGEARYISNTHIDVLELNFAQFVGDGSTETVNLLLAPSATVTIPEKNRYLISGKESVRLIAKNAEATGEDWTYDYSAQRLIMNKNVRVVFHTELKGILD</sequence>
<keyword evidence="1" id="KW-0732">Signal</keyword>
<protein>
    <recommendedName>
        <fullName evidence="4">Organic solvent tolerance-like N-terminal domain-containing protein</fullName>
    </recommendedName>
</protein>
<feature type="chain" id="PRO_5012403163" description="Organic solvent tolerance-like N-terminal domain-containing protein" evidence="1">
    <location>
        <begin position="35"/>
        <end position="163"/>
    </location>
</feature>
<dbReference type="KEGG" id="vbh:CMV30_01565"/>